<reference evidence="1" key="1">
    <citation type="submission" date="2019-01" db="EMBL/GenBank/DDBJ databases">
        <title>Draft genome sequences of three monokaryotic isolates of the white-rot basidiomycete fungus Dichomitus squalens.</title>
        <authorList>
            <consortium name="DOE Joint Genome Institute"/>
            <person name="Lopez S.C."/>
            <person name="Andreopoulos B."/>
            <person name="Pangilinan J."/>
            <person name="Lipzen A."/>
            <person name="Riley R."/>
            <person name="Ahrendt S."/>
            <person name="Ng V."/>
            <person name="Barry K."/>
            <person name="Daum C."/>
            <person name="Grigoriev I.V."/>
            <person name="Hilden K.S."/>
            <person name="Makela M.R."/>
            <person name="de Vries R.P."/>
        </authorList>
    </citation>
    <scope>NUCLEOTIDE SEQUENCE [LARGE SCALE GENOMIC DNA]</scope>
    <source>
        <strain evidence="1">OM18370.1</strain>
    </source>
</reference>
<evidence type="ECO:0000313" key="1">
    <source>
        <dbReference type="EMBL" id="TBU21610.1"/>
    </source>
</evidence>
<organism evidence="1">
    <name type="scientific">Dichomitus squalens</name>
    <dbReference type="NCBI Taxonomy" id="114155"/>
    <lineage>
        <taxon>Eukaryota</taxon>
        <taxon>Fungi</taxon>
        <taxon>Dikarya</taxon>
        <taxon>Basidiomycota</taxon>
        <taxon>Agaricomycotina</taxon>
        <taxon>Agaricomycetes</taxon>
        <taxon>Polyporales</taxon>
        <taxon>Polyporaceae</taxon>
        <taxon>Dichomitus</taxon>
    </lineage>
</organism>
<dbReference type="EMBL" id="ML143592">
    <property type="protein sequence ID" value="TBU21610.1"/>
    <property type="molecule type" value="Genomic_DNA"/>
</dbReference>
<name>A0A4Q9M406_9APHY</name>
<sequence>MFGLNRGQSTFLKVQVQSMWMLVGSGWYKRKGSSRSRCYYPAPALLHQYHSVEPPRPRCLAQRRFRISGVVQFAWVKFLSGGKLCTTKVFLDAYWGGKGHVPQLHSPTGSEITKIWSVSHNGPKKQCQERGLNTRPPELQSVALPAELSRHIRKMPRFRTSMQIDDISGYTVSGPCVHVRLVDASMSAVITLALAGVRRMSFAISGAIPCLSSGLVYGIDGIPVGHPSSVLGSRLQYNIIAPFLVCQPR</sequence>
<dbReference type="AlphaFoldDB" id="A0A4Q9M406"/>
<gene>
    <name evidence="1" type="ORF">BD311DRAFT_743506</name>
</gene>
<accession>A0A4Q9M406</accession>
<dbReference type="Proteomes" id="UP000292957">
    <property type="component" value="Unassembled WGS sequence"/>
</dbReference>
<proteinExistence type="predicted"/>
<protein>
    <submittedName>
        <fullName evidence="1">Uncharacterized protein</fullName>
    </submittedName>
</protein>